<proteinExistence type="predicted"/>
<dbReference type="AlphaFoldDB" id="D0SGT1"/>
<protein>
    <submittedName>
        <fullName evidence="1">Uncharacterized protein</fullName>
    </submittedName>
</protein>
<dbReference type="RefSeq" id="WP_005401836.1">
    <property type="nucleotide sequence ID" value="NZ_GG704974.1"/>
</dbReference>
<gene>
    <name evidence="1" type="ORF">HMPREF0016_03054</name>
</gene>
<dbReference type="eggNOG" id="ENOG5031SJ9">
    <property type="taxonomic scope" value="Bacteria"/>
</dbReference>
<dbReference type="EMBL" id="GG704974">
    <property type="protein sequence ID" value="EEY94787.1"/>
    <property type="molecule type" value="Genomic_DNA"/>
</dbReference>
<dbReference type="HOGENOM" id="CLU_808041_0_0_6"/>
<dbReference type="Proteomes" id="UP000012047">
    <property type="component" value="Unassembled WGS sequence"/>
</dbReference>
<organism evidence="1 2">
    <name type="scientific">Acinetobacter johnsonii SH046</name>
    <dbReference type="NCBI Taxonomy" id="575586"/>
    <lineage>
        <taxon>Bacteria</taxon>
        <taxon>Pseudomonadati</taxon>
        <taxon>Pseudomonadota</taxon>
        <taxon>Gammaproteobacteria</taxon>
        <taxon>Moraxellales</taxon>
        <taxon>Moraxellaceae</taxon>
        <taxon>Acinetobacter</taxon>
    </lineage>
</organism>
<accession>D0SGT1</accession>
<name>D0SGT1_ACIJO</name>
<sequence>MKTEFLNAFKRLGLKTMQEAEGAKLFLDGCTVQVLITSLDESMTESEVYSHLENFNTDEIMHCTDETQLNHCLKMYENILSHAGSTEDIYCLIKPVGEKKLNGEADYFVGNLKMPNTGNTQNYSTDENTFIQILKEYAGATDSSLNDLLSLLGLDYADLKLFMDKYKKLVLQEFSRMCDFLFYDVNVNWLLGNGCYLPETVHQLNDDGEMGIFELAIYSNLVAITQLSMPSNLKNFKGLRVEILQGLIKYLNEILDLNDSDHVEKLRIGTLDEYTLKKDGYHILSELDSDDIDEIFCENDYSIHLIKRENNRYLMDSITGAFDSYNNGGIYDLRELIDALSKFLDLSEMEFLARLTRR</sequence>
<evidence type="ECO:0000313" key="2">
    <source>
        <dbReference type="Proteomes" id="UP000012047"/>
    </source>
</evidence>
<evidence type="ECO:0000313" key="1">
    <source>
        <dbReference type="EMBL" id="EEY94787.1"/>
    </source>
</evidence>
<reference evidence="2" key="1">
    <citation type="journal article" date="2012" name="PLoS ONE">
        <title>The success of Acinetobacter species; genetic, metabolic and virulence attributes.</title>
        <authorList>
            <person name="Peleg A.Y."/>
            <person name="de Breij A."/>
            <person name="Adams M.D."/>
            <person name="Cerqueira G.M."/>
            <person name="Mocali S."/>
            <person name="Galardini M."/>
            <person name="Nibbering P.H."/>
            <person name="Earl A.M."/>
            <person name="Ward D.V."/>
            <person name="Paterson D.L."/>
            <person name="Seifert H."/>
            <person name="Dijkshoorn L."/>
        </authorList>
    </citation>
    <scope>NUCLEOTIDE SEQUENCE [LARGE SCALE GENOMIC DNA]</scope>
    <source>
        <strain evidence="2">SH046</strain>
    </source>
</reference>